<dbReference type="GO" id="GO:0003677">
    <property type="term" value="F:DNA binding"/>
    <property type="evidence" value="ECO:0007669"/>
    <property type="project" value="InterPro"/>
</dbReference>
<dbReference type="CDD" id="cd00067">
    <property type="entry name" value="GAL4"/>
    <property type="match status" value="1"/>
</dbReference>
<protein>
    <recommendedName>
        <fullName evidence="4">Zn(2)-C6 fungal-type domain-containing protein</fullName>
    </recommendedName>
</protein>
<reference evidence="5 6" key="1">
    <citation type="journal article" date="2012" name="PLoS Pathog.">
        <title>Diverse lifestyles and strategies of plant pathogenesis encoded in the genomes of eighteen Dothideomycetes fungi.</title>
        <authorList>
            <person name="Ohm R.A."/>
            <person name="Feau N."/>
            <person name="Henrissat B."/>
            <person name="Schoch C.L."/>
            <person name="Horwitz B.A."/>
            <person name="Barry K.W."/>
            <person name="Condon B.J."/>
            <person name="Copeland A.C."/>
            <person name="Dhillon B."/>
            <person name="Glaser F."/>
            <person name="Hesse C.N."/>
            <person name="Kosti I."/>
            <person name="LaButti K."/>
            <person name="Lindquist E.A."/>
            <person name="Lucas S."/>
            <person name="Salamov A.A."/>
            <person name="Bradshaw R.E."/>
            <person name="Ciuffetti L."/>
            <person name="Hamelin R.C."/>
            <person name="Kema G.H.J."/>
            <person name="Lawrence C."/>
            <person name="Scott J.A."/>
            <person name="Spatafora J.W."/>
            <person name="Turgeon B.G."/>
            <person name="de Wit P.J.G.M."/>
            <person name="Zhong S."/>
            <person name="Goodwin S.B."/>
            <person name="Grigoriev I.V."/>
        </authorList>
    </citation>
    <scope>NUCLEOTIDE SEQUENCE [LARGE SCALE GENOMIC DNA]</scope>
    <source>
        <strain evidence="5 6">CIRAD86</strain>
    </source>
</reference>
<sequence>MSLPPRVTTSLQQPCSGISNACNLHSMEKPKQKRNRRPKACQPCRDRKVRCDQEEPCDTCIRRSHPDLCVYATRRLPSVAAQVSSLETRDTRGFDQTFDVRSNDALSSIPLPNNQTGGEEDDTDGGDELIQSLDKTSSTLKHMIKTDRWTGETVFLGRNCSATFFTKLTHPQTKIPISDTLMPFNVSWGAAFGLTNRTTLHPFGSLWTAAGTTNLKEILQALPATEICMTYYRTYQKVVAPFYPFVMDLEAFEGRLCVFLPKLAELGLEAALEAAITDGTFRDAAWYGMFFGILAAGCQFSDADVKERLPRTRVFVACAFECLRLANLYGCPSTEVIQALLLIASTIANDCNPGVALSLVGLVTQQARSLGLHVPQTSISQGQGEVHPLWKAIMSLESTLSLAFDRPSVSNLPNPSSPIPRTPSTFHNLMHDLHAQIVSFQTTTTNSQPDPTTLKTNITRLETLTKRTSTLPTTTIQTRLESLFQKIHSSNFHSTLLRHLTLDPTTPSTERKASHTSMVKHLRTVIHSFLELRNLLSPLALTSWSLLH</sequence>
<gene>
    <name evidence="5" type="ORF">MYCFIDRAFT_77113</name>
</gene>
<dbReference type="Pfam" id="PF00172">
    <property type="entry name" value="Zn_clus"/>
    <property type="match status" value="1"/>
</dbReference>
<dbReference type="InterPro" id="IPR001138">
    <property type="entry name" value="Zn2Cys6_DnaBD"/>
</dbReference>
<accession>M2ZQ56</accession>
<evidence type="ECO:0000256" key="3">
    <source>
        <dbReference type="SAM" id="MobiDB-lite"/>
    </source>
</evidence>
<dbReference type="Pfam" id="PF04082">
    <property type="entry name" value="Fungal_trans"/>
    <property type="match status" value="1"/>
</dbReference>
<dbReference type="eggNOG" id="ENOG502SIWN">
    <property type="taxonomic scope" value="Eukaryota"/>
</dbReference>
<evidence type="ECO:0000313" key="5">
    <source>
        <dbReference type="EMBL" id="EME81199.1"/>
    </source>
</evidence>
<dbReference type="InterPro" id="IPR004507">
    <property type="entry name" value="UbiX-like"/>
</dbReference>
<feature type="domain" description="Zn(2)-C6 fungal-type" evidence="4">
    <location>
        <begin position="40"/>
        <end position="71"/>
    </location>
</feature>
<feature type="compositionally biased region" description="Polar residues" evidence="3">
    <location>
        <begin position="104"/>
        <end position="115"/>
    </location>
</feature>
<dbReference type="CDD" id="cd12148">
    <property type="entry name" value="fungal_TF_MHR"/>
    <property type="match status" value="1"/>
</dbReference>
<dbReference type="GO" id="GO:0016831">
    <property type="term" value="F:carboxy-lyase activity"/>
    <property type="evidence" value="ECO:0007669"/>
    <property type="project" value="TreeGrafter"/>
</dbReference>
<organism evidence="5 6">
    <name type="scientific">Pseudocercospora fijiensis (strain CIRAD86)</name>
    <name type="common">Black leaf streak disease fungus</name>
    <name type="synonym">Mycosphaerella fijiensis</name>
    <dbReference type="NCBI Taxonomy" id="383855"/>
    <lineage>
        <taxon>Eukaryota</taxon>
        <taxon>Fungi</taxon>
        <taxon>Dikarya</taxon>
        <taxon>Ascomycota</taxon>
        <taxon>Pezizomycotina</taxon>
        <taxon>Dothideomycetes</taxon>
        <taxon>Dothideomycetidae</taxon>
        <taxon>Mycosphaerellales</taxon>
        <taxon>Mycosphaerellaceae</taxon>
        <taxon>Pseudocercospora</taxon>
    </lineage>
</organism>
<dbReference type="InterPro" id="IPR007219">
    <property type="entry name" value="XnlR_reg_dom"/>
</dbReference>
<dbReference type="GO" id="GO:0006351">
    <property type="term" value="P:DNA-templated transcription"/>
    <property type="evidence" value="ECO:0007669"/>
    <property type="project" value="InterPro"/>
</dbReference>
<dbReference type="SMART" id="SM00066">
    <property type="entry name" value="GAL4"/>
    <property type="match status" value="1"/>
</dbReference>
<dbReference type="PROSITE" id="PS00463">
    <property type="entry name" value="ZN2_CY6_FUNGAL_1"/>
    <property type="match status" value="1"/>
</dbReference>
<dbReference type="OrthoDB" id="1747771at2759"/>
<evidence type="ECO:0000256" key="1">
    <source>
        <dbReference type="ARBA" id="ARBA00022723"/>
    </source>
</evidence>
<dbReference type="HOGENOM" id="CLU_036869_0_0_1"/>
<dbReference type="Proteomes" id="UP000016932">
    <property type="component" value="Unassembled WGS sequence"/>
</dbReference>
<keyword evidence="1" id="KW-0479">Metal-binding</keyword>
<dbReference type="EMBL" id="KB446560">
    <property type="protein sequence ID" value="EME81199.1"/>
    <property type="molecule type" value="Genomic_DNA"/>
</dbReference>
<dbReference type="SUPFAM" id="SSF57701">
    <property type="entry name" value="Zn2/Cys6 DNA-binding domain"/>
    <property type="match status" value="1"/>
</dbReference>
<proteinExistence type="predicted"/>
<feature type="region of interest" description="Disordered" evidence="3">
    <location>
        <begin position="104"/>
        <end position="126"/>
    </location>
</feature>
<dbReference type="GeneID" id="19341271"/>
<dbReference type="RefSeq" id="XP_007928096.1">
    <property type="nucleotide sequence ID" value="XM_007929905.1"/>
</dbReference>
<keyword evidence="6" id="KW-1185">Reference proteome</keyword>
<dbReference type="PANTHER" id="PTHR43374">
    <property type="entry name" value="FLAVIN PRENYLTRANSFERASE"/>
    <property type="match status" value="1"/>
</dbReference>
<dbReference type="AlphaFoldDB" id="M2ZQ56"/>
<dbReference type="VEuPathDB" id="FungiDB:MYCFIDRAFT_77113"/>
<evidence type="ECO:0000259" key="4">
    <source>
        <dbReference type="PROSITE" id="PS50048"/>
    </source>
</evidence>
<evidence type="ECO:0000313" key="6">
    <source>
        <dbReference type="Proteomes" id="UP000016932"/>
    </source>
</evidence>
<evidence type="ECO:0000256" key="2">
    <source>
        <dbReference type="ARBA" id="ARBA00023242"/>
    </source>
</evidence>
<dbReference type="GO" id="GO:0008270">
    <property type="term" value="F:zinc ion binding"/>
    <property type="evidence" value="ECO:0007669"/>
    <property type="project" value="InterPro"/>
</dbReference>
<dbReference type="GO" id="GO:0000981">
    <property type="term" value="F:DNA-binding transcription factor activity, RNA polymerase II-specific"/>
    <property type="evidence" value="ECO:0007669"/>
    <property type="project" value="InterPro"/>
</dbReference>
<dbReference type="STRING" id="383855.M2ZQ56"/>
<dbReference type="InterPro" id="IPR036864">
    <property type="entry name" value="Zn2-C6_fun-type_DNA-bd_sf"/>
</dbReference>
<feature type="non-terminal residue" evidence="5">
    <location>
        <position position="1"/>
    </location>
</feature>
<dbReference type="Gene3D" id="4.10.240.10">
    <property type="entry name" value="Zn(2)-C6 fungal-type DNA-binding domain"/>
    <property type="match status" value="1"/>
</dbReference>
<keyword evidence="2" id="KW-0539">Nucleus</keyword>
<dbReference type="KEGG" id="pfj:MYCFIDRAFT_77113"/>
<dbReference type="PROSITE" id="PS50048">
    <property type="entry name" value="ZN2_CY6_FUNGAL_2"/>
    <property type="match status" value="1"/>
</dbReference>
<name>M2ZQ56_PSEFD</name>
<dbReference type="PANTHER" id="PTHR43374:SF1">
    <property type="entry name" value="FLAVIN PRENYLTRANSFERASE PAD1, MITOCHONDRIAL"/>
    <property type="match status" value="1"/>
</dbReference>